<gene>
    <name evidence="1" type="ORF">F0Q45_18630</name>
</gene>
<reference evidence="1 2" key="1">
    <citation type="submission" date="2019-09" db="EMBL/GenBank/DDBJ databases">
        <title>Report of infection by Mycobacterium simiae a patient suffering from pulmonary tuberculosis.</title>
        <authorList>
            <person name="Mohanty P.S."/>
            <person name="Bansal A.K."/>
            <person name="Singh H."/>
            <person name="Sharma S."/>
            <person name="Patil S.A."/>
            <person name="Upadhaya P."/>
            <person name="Singh P.K."/>
            <person name="Kumar D."/>
            <person name="Kumar S."/>
            <person name="Singh R.K."/>
            <person name="Chaudhary B."/>
        </authorList>
    </citation>
    <scope>NUCLEOTIDE SEQUENCE [LARGE SCALE GENOMIC DNA]</scope>
    <source>
        <strain evidence="1 2">JAL-560-SIM</strain>
    </source>
</reference>
<dbReference type="RefSeq" id="WP_149655343.1">
    <property type="nucleotide sequence ID" value="NZ_VTZN01000130.1"/>
</dbReference>
<accession>A0A5B1BJG0</accession>
<dbReference type="AlphaFoldDB" id="A0A5B1BJG0"/>
<comment type="caution">
    <text evidence="1">The sequence shown here is derived from an EMBL/GenBank/DDBJ whole genome shotgun (WGS) entry which is preliminary data.</text>
</comment>
<evidence type="ECO:0000313" key="2">
    <source>
        <dbReference type="Proteomes" id="UP000324701"/>
    </source>
</evidence>
<dbReference type="Proteomes" id="UP000324701">
    <property type="component" value="Unassembled WGS sequence"/>
</dbReference>
<dbReference type="EMBL" id="VTZN01000130">
    <property type="protein sequence ID" value="KAA1248798.1"/>
    <property type="molecule type" value="Genomic_DNA"/>
</dbReference>
<evidence type="ECO:0000313" key="1">
    <source>
        <dbReference type="EMBL" id="KAA1248798.1"/>
    </source>
</evidence>
<keyword evidence="2" id="KW-1185">Reference proteome</keyword>
<organism evidence="1 2">
    <name type="scientific">Mycobacterium simiae</name>
    <name type="common">Mycobacterium habana</name>
    <dbReference type="NCBI Taxonomy" id="1784"/>
    <lineage>
        <taxon>Bacteria</taxon>
        <taxon>Bacillati</taxon>
        <taxon>Actinomycetota</taxon>
        <taxon>Actinomycetes</taxon>
        <taxon>Mycobacteriales</taxon>
        <taxon>Mycobacteriaceae</taxon>
        <taxon>Mycobacterium</taxon>
        <taxon>Mycobacterium simiae complex</taxon>
    </lineage>
</organism>
<proteinExistence type="predicted"/>
<name>A0A5B1BJG0_MYCSI</name>
<sequence>MKFTITCADGVKINGDISVGQEFKVADSGVLTFFDAPEGEVRHATAFSPSAWVSVSYPAKASKSSDRKAFVMP</sequence>
<protein>
    <submittedName>
        <fullName evidence="1">Uncharacterized protein</fullName>
    </submittedName>
</protein>